<keyword evidence="4" id="KW-1185">Reference proteome</keyword>
<dbReference type="PANTHER" id="PTHR46825:SF7">
    <property type="entry name" value="D-ALANYL-D-ALANINE CARBOXYPEPTIDASE"/>
    <property type="match status" value="1"/>
</dbReference>
<dbReference type="InterPro" id="IPR050491">
    <property type="entry name" value="AmpC-like"/>
</dbReference>
<dbReference type="PANTHER" id="PTHR46825">
    <property type="entry name" value="D-ALANYL-D-ALANINE-CARBOXYPEPTIDASE/ENDOPEPTIDASE AMPH"/>
    <property type="match status" value="1"/>
</dbReference>
<accession>A0A941D5L4</accession>
<dbReference type="Proteomes" id="UP000677016">
    <property type="component" value="Unassembled WGS sequence"/>
</dbReference>
<protein>
    <submittedName>
        <fullName evidence="3">Beta-lactamase family protein</fullName>
    </submittedName>
</protein>
<gene>
    <name evidence="3" type="ORF">KC207_01065</name>
</gene>
<keyword evidence="1" id="KW-0732">Signal</keyword>
<sequence length="433" mass="45267">MTTRHRPNVVRAAGLAVALAVTAPLAATTAAAAPATPSAAPTTTIDAAPLQADLDAVVDAGAVGVVGHVTSGAAEWSGAAGHRDVAGGTDVRPGDVARVASVTKAMVATLVMQEVDAGRWTLDTTVDDVLPGLLPGRGDVTLEQLLSHRSGLPEYLTPFLLEATTNEAFIDVLRTKRTDEELVAAALSQPWLFEPGADFSYSNTNYVVAGMMLEETTNRPMHVLLEQRVFRPAGMDDAYYPTRGATFRGRAHVPDVAIIEGDRLDLARTTSSIFSAAGAVVASAEDIADFYRALFAGRLVSDAALATMTEPRSTTTLVYGLGIYQGVDPCPGPDGQQQPIYGHDGASFGTFSVVFTSADGERQVAIAAGGRQYVEAPPAVAPLNTFLVDGLAADCELPVAPQSRQRSLDSLEDLPERLSADVDAAVGDGLVRR</sequence>
<comment type="caution">
    <text evidence="3">The sequence shown here is derived from an EMBL/GenBank/DDBJ whole genome shotgun (WGS) entry which is preliminary data.</text>
</comment>
<dbReference type="AlphaFoldDB" id="A0A941D5L4"/>
<name>A0A941D5L4_9MICO</name>
<feature type="domain" description="Beta-lactamase-related" evidence="2">
    <location>
        <begin position="60"/>
        <end position="356"/>
    </location>
</feature>
<evidence type="ECO:0000256" key="1">
    <source>
        <dbReference type="SAM" id="SignalP"/>
    </source>
</evidence>
<dbReference type="InterPro" id="IPR006311">
    <property type="entry name" value="TAT_signal"/>
</dbReference>
<reference evidence="3" key="1">
    <citation type="submission" date="2021-04" db="EMBL/GenBank/DDBJ databases">
        <title>Phycicoccus avicenniae sp. nov., a novel endophytic actinomycetes isolated from branch of Avicennia mariana.</title>
        <authorList>
            <person name="Tuo L."/>
        </authorList>
    </citation>
    <scope>NUCLEOTIDE SEQUENCE</scope>
    <source>
        <strain evidence="3">BSK3Z-2</strain>
    </source>
</reference>
<dbReference type="EMBL" id="JAGSNF010000001">
    <property type="protein sequence ID" value="MBR7741881.1"/>
    <property type="molecule type" value="Genomic_DNA"/>
</dbReference>
<evidence type="ECO:0000313" key="4">
    <source>
        <dbReference type="Proteomes" id="UP000677016"/>
    </source>
</evidence>
<dbReference type="RefSeq" id="WP_211601040.1">
    <property type="nucleotide sequence ID" value="NZ_JAGSNF010000001.1"/>
</dbReference>
<feature type="signal peptide" evidence="1">
    <location>
        <begin position="1"/>
        <end position="26"/>
    </location>
</feature>
<evidence type="ECO:0000259" key="2">
    <source>
        <dbReference type="Pfam" id="PF00144"/>
    </source>
</evidence>
<feature type="chain" id="PRO_5038766662" evidence="1">
    <location>
        <begin position="27"/>
        <end position="433"/>
    </location>
</feature>
<dbReference type="InterPro" id="IPR012338">
    <property type="entry name" value="Beta-lactam/transpept-like"/>
</dbReference>
<proteinExistence type="predicted"/>
<dbReference type="InterPro" id="IPR001466">
    <property type="entry name" value="Beta-lactam-related"/>
</dbReference>
<evidence type="ECO:0000313" key="3">
    <source>
        <dbReference type="EMBL" id="MBR7741881.1"/>
    </source>
</evidence>
<dbReference type="PROSITE" id="PS51318">
    <property type="entry name" value="TAT"/>
    <property type="match status" value="1"/>
</dbReference>
<organism evidence="3 4">
    <name type="scientific">Phycicoccus avicenniae</name>
    <dbReference type="NCBI Taxonomy" id="2828860"/>
    <lineage>
        <taxon>Bacteria</taxon>
        <taxon>Bacillati</taxon>
        <taxon>Actinomycetota</taxon>
        <taxon>Actinomycetes</taxon>
        <taxon>Micrococcales</taxon>
        <taxon>Intrasporangiaceae</taxon>
        <taxon>Phycicoccus</taxon>
    </lineage>
</organism>
<dbReference type="SUPFAM" id="SSF56601">
    <property type="entry name" value="beta-lactamase/transpeptidase-like"/>
    <property type="match status" value="1"/>
</dbReference>
<dbReference type="Gene3D" id="3.40.710.10">
    <property type="entry name" value="DD-peptidase/beta-lactamase superfamily"/>
    <property type="match status" value="1"/>
</dbReference>
<dbReference type="Pfam" id="PF00144">
    <property type="entry name" value="Beta-lactamase"/>
    <property type="match status" value="1"/>
</dbReference>